<protein>
    <submittedName>
        <fullName evidence="2">DDE_5 domain-containing protein</fullName>
    </submittedName>
</protein>
<evidence type="ECO:0000313" key="1">
    <source>
        <dbReference type="Proteomes" id="UP000492821"/>
    </source>
</evidence>
<keyword evidence="1" id="KW-1185">Reference proteome</keyword>
<accession>A0A7E4UMA6</accession>
<name>A0A7E4UMA6_PANRE</name>
<sequence>MLITESVHWLKGFWMDKRKGYIQAKWIPYLFSRTGKGWNDRWRFTCFQHDAKRPDVTPPMKPIVVVDGG</sequence>
<reference evidence="2" key="2">
    <citation type="submission" date="2020-10" db="UniProtKB">
        <authorList>
            <consortium name="WormBaseParasite"/>
        </authorList>
    </citation>
    <scope>IDENTIFICATION</scope>
</reference>
<evidence type="ECO:0000313" key="2">
    <source>
        <dbReference type="WBParaSite" id="Pan_g10192.t1"/>
    </source>
</evidence>
<organism evidence="1 2">
    <name type="scientific">Panagrellus redivivus</name>
    <name type="common">Microworm</name>
    <dbReference type="NCBI Taxonomy" id="6233"/>
    <lineage>
        <taxon>Eukaryota</taxon>
        <taxon>Metazoa</taxon>
        <taxon>Ecdysozoa</taxon>
        <taxon>Nematoda</taxon>
        <taxon>Chromadorea</taxon>
        <taxon>Rhabditida</taxon>
        <taxon>Tylenchina</taxon>
        <taxon>Panagrolaimomorpha</taxon>
        <taxon>Panagrolaimoidea</taxon>
        <taxon>Panagrolaimidae</taxon>
        <taxon>Panagrellus</taxon>
    </lineage>
</organism>
<dbReference type="Proteomes" id="UP000492821">
    <property type="component" value="Unassembled WGS sequence"/>
</dbReference>
<reference evidence="1" key="1">
    <citation type="journal article" date="2013" name="Genetics">
        <title>The draft genome and transcriptome of Panagrellus redivivus are shaped by the harsh demands of a free-living lifestyle.</title>
        <authorList>
            <person name="Srinivasan J."/>
            <person name="Dillman A.R."/>
            <person name="Macchietto M.G."/>
            <person name="Heikkinen L."/>
            <person name="Lakso M."/>
            <person name="Fracchia K.M."/>
            <person name="Antoshechkin I."/>
            <person name="Mortazavi A."/>
            <person name="Wong G."/>
            <person name="Sternberg P.W."/>
        </authorList>
    </citation>
    <scope>NUCLEOTIDE SEQUENCE [LARGE SCALE GENOMIC DNA]</scope>
    <source>
        <strain evidence="1">MT8872</strain>
    </source>
</reference>
<dbReference type="WBParaSite" id="Pan_g10192.t1">
    <property type="protein sequence ID" value="Pan_g10192.t1"/>
    <property type="gene ID" value="Pan_g10192"/>
</dbReference>
<dbReference type="AlphaFoldDB" id="A0A7E4UMA6"/>
<proteinExistence type="predicted"/>